<dbReference type="GO" id="GO:0016020">
    <property type="term" value="C:membrane"/>
    <property type="evidence" value="ECO:0007669"/>
    <property type="project" value="UniProtKB-SubCell"/>
</dbReference>
<feature type="domain" description="G-protein coupled receptors family 2 profile 2" evidence="10">
    <location>
        <begin position="806"/>
        <end position="1061"/>
    </location>
</feature>
<evidence type="ECO:0000256" key="1">
    <source>
        <dbReference type="ARBA" id="ARBA00004141"/>
    </source>
</evidence>
<comment type="caution">
    <text evidence="6">Lacks conserved residue(s) required for the propagation of feature annotation.</text>
</comment>
<evidence type="ECO:0000256" key="7">
    <source>
        <dbReference type="SAM" id="MobiDB-lite"/>
    </source>
</evidence>
<dbReference type="Gene3D" id="3.10.250.10">
    <property type="entry name" value="SRCR-like domain"/>
    <property type="match status" value="2"/>
</dbReference>
<feature type="transmembrane region" description="Helical" evidence="8">
    <location>
        <begin position="1040"/>
        <end position="1060"/>
    </location>
</feature>
<evidence type="ECO:0000313" key="13">
    <source>
        <dbReference type="EnsemblMetazoa" id="XP_038052444.1"/>
    </source>
</evidence>
<keyword evidence="9" id="KW-0732">Signal</keyword>
<dbReference type="EnsemblMetazoa" id="XM_038196516.1">
    <property type="protein sequence ID" value="XP_038052444.1"/>
    <property type="gene ID" value="LOC119725155"/>
</dbReference>
<feature type="compositionally biased region" description="Polar residues" evidence="7">
    <location>
        <begin position="1092"/>
        <end position="1102"/>
    </location>
</feature>
<evidence type="ECO:0000256" key="6">
    <source>
        <dbReference type="PROSITE-ProRule" id="PRU00196"/>
    </source>
</evidence>
<dbReference type="PROSITE" id="PS50261">
    <property type="entry name" value="G_PROTEIN_RECEP_F2_4"/>
    <property type="match status" value="1"/>
</dbReference>
<dbReference type="PANTHER" id="PTHR45902">
    <property type="entry name" value="LATROPHILIN RECEPTOR-LIKE PROTEIN A"/>
    <property type="match status" value="1"/>
</dbReference>
<dbReference type="Gene3D" id="1.20.1070.10">
    <property type="entry name" value="Rhodopsin 7-helix transmembrane proteins"/>
    <property type="match status" value="1"/>
</dbReference>
<dbReference type="InterPro" id="IPR000832">
    <property type="entry name" value="GPCR_2_secretin-like"/>
</dbReference>
<name>A0A913ZM74_PATMI</name>
<evidence type="ECO:0000313" key="14">
    <source>
        <dbReference type="Proteomes" id="UP000887568"/>
    </source>
</evidence>
<feature type="chain" id="PRO_5038009844" evidence="9">
    <location>
        <begin position="16"/>
        <end position="1109"/>
    </location>
</feature>
<feature type="domain" description="SMB" evidence="12">
    <location>
        <begin position="277"/>
        <end position="328"/>
    </location>
</feature>
<dbReference type="InterPro" id="IPR053231">
    <property type="entry name" value="GPCR_LN-TM7"/>
</dbReference>
<dbReference type="PRINTS" id="PR00249">
    <property type="entry name" value="GPCRSECRETIN"/>
</dbReference>
<dbReference type="GO" id="GO:0004930">
    <property type="term" value="F:G protein-coupled receptor activity"/>
    <property type="evidence" value="ECO:0007669"/>
    <property type="project" value="InterPro"/>
</dbReference>
<dbReference type="SUPFAM" id="SSF90188">
    <property type="entry name" value="Somatomedin B domain"/>
    <property type="match status" value="1"/>
</dbReference>
<dbReference type="GeneID" id="119725155"/>
<dbReference type="CDD" id="cd15039">
    <property type="entry name" value="7tmB3_Methuselah-like"/>
    <property type="match status" value="1"/>
</dbReference>
<reference evidence="13" key="1">
    <citation type="submission" date="2022-11" db="UniProtKB">
        <authorList>
            <consortium name="EnsemblMetazoa"/>
        </authorList>
    </citation>
    <scope>IDENTIFICATION</scope>
</reference>
<keyword evidence="5 6" id="KW-1015">Disulfide bond</keyword>
<evidence type="ECO:0000259" key="12">
    <source>
        <dbReference type="PROSITE" id="PS50958"/>
    </source>
</evidence>
<dbReference type="SMART" id="SM00202">
    <property type="entry name" value="SR"/>
    <property type="match status" value="1"/>
</dbReference>
<feature type="domain" description="SRCR" evidence="11">
    <location>
        <begin position="156"/>
        <end position="276"/>
    </location>
</feature>
<dbReference type="InterPro" id="IPR001190">
    <property type="entry name" value="SRCR"/>
</dbReference>
<dbReference type="InterPro" id="IPR036772">
    <property type="entry name" value="SRCR-like_dom_sf"/>
</dbReference>
<comment type="subcellular location">
    <subcellularLocation>
        <location evidence="1">Membrane</location>
        <topology evidence="1">Multi-pass membrane protein</topology>
    </subcellularLocation>
</comment>
<dbReference type="Pfam" id="PF00002">
    <property type="entry name" value="7tm_2"/>
    <property type="match status" value="1"/>
</dbReference>
<feature type="transmembrane region" description="Helical" evidence="8">
    <location>
        <begin position="842"/>
        <end position="862"/>
    </location>
</feature>
<dbReference type="InterPro" id="IPR001212">
    <property type="entry name" value="Somatomedin_B_dom"/>
</dbReference>
<dbReference type="Pfam" id="PF00530">
    <property type="entry name" value="SRCR"/>
    <property type="match status" value="1"/>
</dbReference>
<evidence type="ECO:0000256" key="3">
    <source>
        <dbReference type="ARBA" id="ARBA00022989"/>
    </source>
</evidence>
<dbReference type="PROSITE" id="PS00524">
    <property type="entry name" value="SMB_1"/>
    <property type="match status" value="1"/>
</dbReference>
<dbReference type="OMA" id="HEWSALC"/>
<proteinExistence type="predicted"/>
<accession>A0A913ZM74</accession>
<feature type="disulfide bond" evidence="6">
    <location>
        <begin position="235"/>
        <end position="245"/>
    </location>
</feature>
<dbReference type="Proteomes" id="UP000887568">
    <property type="component" value="Unplaced"/>
</dbReference>
<protein>
    <submittedName>
        <fullName evidence="13">Uncharacterized protein</fullName>
    </submittedName>
</protein>
<evidence type="ECO:0000256" key="8">
    <source>
        <dbReference type="SAM" id="Phobius"/>
    </source>
</evidence>
<feature type="transmembrane region" description="Helical" evidence="8">
    <location>
        <begin position="804"/>
        <end position="830"/>
    </location>
</feature>
<feature type="signal peptide" evidence="9">
    <location>
        <begin position="1"/>
        <end position="15"/>
    </location>
</feature>
<evidence type="ECO:0000256" key="5">
    <source>
        <dbReference type="ARBA" id="ARBA00023157"/>
    </source>
</evidence>
<feature type="transmembrane region" description="Helical" evidence="8">
    <location>
        <begin position="1007"/>
        <end position="1028"/>
    </location>
</feature>
<keyword evidence="4 8" id="KW-0472">Membrane</keyword>
<evidence type="ECO:0000259" key="10">
    <source>
        <dbReference type="PROSITE" id="PS50261"/>
    </source>
</evidence>
<dbReference type="InterPro" id="IPR036024">
    <property type="entry name" value="Somatomedin_B-like_dom_sf"/>
</dbReference>
<dbReference type="AlphaFoldDB" id="A0A913ZM74"/>
<dbReference type="InterPro" id="IPR017981">
    <property type="entry name" value="GPCR_2-like_7TM"/>
</dbReference>
<feature type="transmembrane region" description="Helical" evidence="8">
    <location>
        <begin position="913"/>
        <end position="936"/>
    </location>
</feature>
<dbReference type="PROSITE" id="PS50958">
    <property type="entry name" value="SMB_2"/>
    <property type="match status" value="1"/>
</dbReference>
<evidence type="ECO:0000256" key="4">
    <source>
        <dbReference type="ARBA" id="ARBA00023136"/>
    </source>
</evidence>
<keyword evidence="2 8" id="KW-0812">Transmembrane</keyword>
<dbReference type="OrthoDB" id="6134459at2759"/>
<dbReference type="PROSITE" id="PS50287">
    <property type="entry name" value="SRCR_2"/>
    <property type="match status" value="2"/>
</dbReference>
<dbReference type="RefSeq" id="XP_038052444.1">
    <property type="nucleotide sequence ID" value="XM_038196516.1"/>
</dbReference>
<dbReference type="GO" id="GO:0007166">
    <property type="term" value="P:cell surface receptor signaling pathway"/>
    <property type="evidence" value="ECO:0007669"/>
    <property type="project" value="InterPro"/>
</dbReference>
<feature type="transmembrane region" description="Helical" evidence="8">
    <location>
        <begin position="874"/>
        <end position="892"/>
    </location>
</feature>
<sequence>MVALALLLLHAEIQAQPIPQVMTNIDEVDIQLVNGSAPNEGRVLIRWSPDSPWTAVCNNPSFSHAIPFQMCRRLGYPFACGHDFAGPHRTDNASLANVTSERHLVSCAADLDDWTFGGCSLHPISSVDPSIGPAPCIHDNDMWLTCGYSGMPDFQLRLVEGATYPLSNKLLQGRCGAEHEWSALCGNIFHRLKQGRVACRELGHSDQAINTAHVPLDVLEPEHRPNYTLFVDIGCVGNETSLSECHHYALRDCQFYVTLECFTEVDEFDEPGYLCGSKQVCGDQCNQIHPISDSGDDVFHYCQCDDACSLFDDCCYDYEGTCSPGALTLERGEFTIEDFGCVWLPGSQFTHIGYALIDHCPITWTDPGTRDLCHRPVDLRDVIGSLPVYDEQGVDFKNIYCAICHGRSLDKLKRWDVSGSDNDRDSTVPLLYPSLNQTLPSKGWVISPPLGHEAIRKCPAHLTDICFEQYRGTPTDAGCQAYYAPVKLEDSNIRYRNPHCAMCNGRNIVPDNSCRDQVCLEGCDPSPWGPCWAICSPYDSFITIEVLFDLFSSSSIGGRTCSGGQIYDPFLEICRVLICAPGYRIRQNECVPAPTGPSIFGNSSNVLVAICLLNKFAQNSTAKMVVERGNIHATSDSTNSTWQLAIFVNTVDEALEVEGDLEDAIGAFQYDSKLEMQFICNVSSFSIFVPFSVNAFCADSVVDGKGIFPEYNGTLLTVTEYKYTPEEQQYLKLNAPPSCLKIFHLNCSSLLSLDNSEYKNLSDDIIQIVATGSSLSPEEYVLFPDGTAVVCSFLGPLPEGLEPYIRWVISVIASCLSLFALAATFVTYCVFPELRNTPGKSIMNLVAALFVAILLFLLSGILAQNQAACEFGAVVAHFAWMAAFLWMTMLAVDVTRTLASLVPRGTAGSSRSFAVYMAISWGVPFVIVSICVILQYCNCTSLPKIYAEGAVCWITDASVRLVVFLVPCSLCLLLNLFMFVLTVVIVRRSRHAAKAVRKQGKMKGVKAEVAIYVKVSALVGVTWVFSFLTQSVTGIVVFNYIYIILNYFQGVFIFIAFCLNKRVRGLWKTKLRGRKGMPAKGTASHPIDGSKHSSMTAASVNAKTEDTKL</sequence>
<feature type="transmembrane region" description="Helical" evidence="8">
    <location>
        <begin position="961"/>
        <end position="986"/>
    </location>
</feature>
<feature type="domain" description="SRCR" evidence="11">
    <location>
        <begin position="30"/>
        <end position="147"/>
    </location>
</feature>
<evidence type="ECO:0000256" key="9">
    <source>
        <dbReference type="SAM" id="SignalP"/>
    </source>
</evidence>
<dbReference type="SUPFAM" id="SSF56487">
    <property type="entry name" value="SRCR-like"/>
    <property type="match status" value="2"/>
</dbReference>
<dbReference type="PANTHER" id="PTHR45902:SF2">
    <property type="entry name" value="G-PROTEIN COUPLED RECEPTORS FAMILY 2 PROFILE 2 DOMAIN-CONTAINING PROTEIN"/>
    <property type="match status" value="1"/>
</dbReference>
<evidence type="ECO:0000259" key="11">
    <source>
        <dbReference type="PROSITE" id="PS50287"/>
    </source>
</evidence>
<dbReference type="SUPFAM" id="SSF81321">
    <property type="entry name" value="Family A G protein-coupled receptor-like"/>
    <property type="match status" value="1"/>
</dbReference>
<feature type="region of interest" description="Disordered" evidence="7">
    <location>
        <begin position="1074"/>
        <end position="1109"/>
    </location>
</feature>
<dbReference type="PRINTS" id="PR00258">
    <property type="entry name" value="SPERACTRCPTR"/>
</dbReference>
<evidence type="ECO:0000256" key="2">
    <source>
        <dbReference type="ARBA" id="ARBA00022692"/>
    </source>
</evidence>
<keyword evidence="14" id="KW-1185">Reference proteome</keyword>
<keyword evidence="3 8" id="KW-1133">Transmembrane helix</keyword>
<organism evidence="13 14">
    <name type="scientific">Patiria miniata</name>
    <name type="common">Bat star</name>
    <name type="synonym">Asterina miniata</name>
    <dbReference type="NCBI Taxonomy" id="46514"/>
    <lineage>
        <taxon>Eukaryota</taxon>
        <taxon>Metazoa</taxon>
        <taxon>Echinodermata</taxon>
        <taxon>Eleutherozoa</taxon>
        <taxon>Asterozoa</taxon>
        <taxon>Asteroidea</taxon>
        <taxon>Valvatacea</taxon>
        <taxon>Valvatida</taxon>
        <taxon>Asterinidae</taxon>
        <taxon>Patiria</taxon>
    </lineage>
</organism>